<proteinExistence type="predicted"/>
<name>A0ABQ5D8J7_9ASTR</name>
<dbReference type="EMBL" id="BQNB010015033">
    <property type="protein sequence ID" value="GJT35239.1"/>
    <property type="molecule type" value="Genomic_DNA"/>
</dbReference>
<accession>A0ABQ5D8J7</accession>
<dbReference type="Proteomes" id="UP001151760">
    <property type="component" value="Unassembled WGS sequence"/>
</dbReference>
<protein>
    <submittedName>
        <fullName evidence="1">Uncharacterized protein</fullName>
    </submittedName>
</protein>
<evidence type="ECO:0000313" key="1">
    <source>
        <dbReference type="EMBL" id="GJT35239.1"/>
    </source>
</evidence>
<sequence>MQKWLGSLVVVVFISQSPSLVCVCLLEMFASVEHVLMALIEVEGYDKHLGSIVGLVRDLPCKYLSVVGPTEESLTWGDSVHLSGYVGARGRVPLNNAQDSAACFGHEAFTGRWSMILHDVVGTSGYRCRVLRSFLMEGIKPKKACSKILPCGGGSCRKTFKPVASLIAKGKLK</sequence>
<keyword evidence="2" id="KW-1185">Reference proteome</keyword>
<reference evidence="1" key="1">
    <citation type="journal article" date="2022" name="Int. J. Mol. Sci.">
        <title>Draft Genome of Tanacetum Coccineum: Genomic Comparison of Closely Related Tanacetum-Family Plants.</title>
        <authorList>
            <person name="Yamashiro T."/>
            <person name="Shiraishi A."/>
            <person name="Nakayama K."/>
            <person name="Satake H."/>
        </authorList>
    </citation>
    <scope>NUCLEOTIDE SEQUENCE</scope>
</reference>
<evidence type="ECO:0000313" key="2">
    <source>
        <dbReference type="Proteomes" id="UP001151760"/>
    </source>
</evidence>
<reference evidence="1" key="2">
    <citation type="submission" date="2022-01" db="EMBL/GenBank/DDBJ databases">
        <authorList>
            <person name="Yamashiro T."/>
            <person name="Shiraishi A."/>
            <person name="Satake H."/>
            <person name="Nakayama K."/>
        </authorList>
    </citation>
    <scope>NUCLEOTIDE SEQUENCE</scope>
</reference>
<comment type="caution">
    <text evidence="1">The sequence shown here is derived from an EMBL/GenBank/DDBJ whole genome shotgun (WGS) entry which is preliminary data.</text>
</comment>
<gene>
    <name evidence="1" type="ORF">Tco_0925658</name>
</gene>
<organism evidence="1 2">
    <name type="scientific">Tanacetum coccineum</name>
    <dbReference type="NCBI Taxonomy" id="301880"/>
    <lineage>
        <taxon>Eukaryota</taxon>
        <taxon>Viridiplantae</taxon>
        <taxon>Streptophyta</taxon>
        <taxon>Embryophyta</taxon>
        <taxon>Tracheophyta</taxon>
        <taxon>Spermatophyta</taxon>
        <taxon>Magnoliopsida</taxon>
        <taxon>eudicotyledons</taxon>
        <taxon>Gunneridae</taxon>
        <taxon>Pentapetalae</taxon>
        <taxon>asterids</taxon>
        <taxon>campanulids</taxon>
        <taxon>Asterales</taxon>
        <taxon>Asteraceae</taxon>
        <taxon>Asteroideae</taxon>
        <taxon>Anthemideae</taxon>
        <taxon>Anthemidinae</taxon>
        <taxon>Tanacetum</taxon>
    </lineage>
</organism>